<dbReference type="SUPFAM" id="SSF48452">
    <property type="entry name" value="TPR-like"/>
    <property type="match status" value="2"/>
</dbReference>
<name>A0A8J6AWV4_9EUKA</name>
<evidence type="ECO:0000313" key="6">
    <source>
        <dbReference type="Proteomes" id="UP000717585"/>
    </source>
</evidence>
<protein>
    <submittedName>
        <fullName evidence="5">Tetratricopeptide repeat</fullName>
    </submittedName>
</protein>
<evidence type="ECO:0000256" key="3">
    <source>
        <dbReference type="PROSITE-ProRule" id="PRU00339"/>
    </source>
</evidence>
<feature type="region of interest" description="Disordered" evidence="4">
    <location>
        <begin position="288"/>
        <end position="312"/>
    </location>
</feature>
<comment type="caution">
    <text evidence="5">The sequence shown here is derived from an EMBL/GenBank/DDBJ whole genome shotgun (WGS) entry which is preliminary data.</text>
</comment>
<keyword evidence="1" id="KW-0677">Repeat</keyword>
<dbReference type="EMBL" id="JAHDYR010000007">
    <property type="protein sequence ID" value="KAG9396163.1"/>
    <property type="molecule type" value="Genomic_DNA"/>
</dbReference>
<gene>
    <name evidence="5" type="ORF">J8273_2515</name>
</gene>
<dbReference type="PROSITE" id="PS50005">
    <property type="entry name" value="TPR"/>
    <property type="match status" value="1"/>
</dbReference>
<feature type="compositionally biased region" description="Polar residues" evidence="4">
    <location>
        <begin position="10"/>
        <end position="21"/>
    </location>
</feature>
<organism evidence="5 6">
    <name type="scientific">Carpediemonas membranifera</name>
    <dbReference type="NCBI Taxonomy" id="201153"/>
    <lineage>
        <taxon>Eukaryota</taxon>
        <taxon>Metamonada</taxon>
        <taxon>Carpediemonas-like organisms</taxon>
        <taxon>Carpediemonas</taxon>
    </lineage>
</organism>
<evidence type="ECO:0000256" key="2">
    <source>
        <dbReference type="ARBA" id="ARBA00022803"/>
    </source>
</evidence>
<dbReference type="PANTHER" id="PTHR45641:SF19">
    <property type="entry name" value="NEPHROCYSTIN-3"/>
    <property type="match status" value="1"/>
</dbReference>
<dbReference type="Gene3D" id="1.25.40.10">
    <property type="entry name" value="Tetratricopeptide repeat domain"/>
    <property type="match status" value="1"/>
</dbReference>
<reference evidence="5" key="1">
    <citation type="submission" date="2021-05" db="EMBL/GenBank/DDBJ databases">
        <title>A free-living protist that lacks canonical eukaryotic 1 DNA replication and segregation systems.</title>
        <authorList>
            <person name="Salas-Leiva D.E."/>
            <person name="Tromer E.C."/>
            <person name="Curtis B.A."/>
            <person name="Jerlstrom-Hultqvist J."/>
            <person name="Kolisko M."/>
            <person name="Yi Z."/>
            <person name="Salas-Leiva J.S."/>
            <person name="Gallot-Lavallee L."/>
            <person name="Kops G.J.P.L."/>
            <person name="Archibald J.M."/>
            <person name="Simpson A.G.B."/>
            <person name="Roger A.J."/>
        </authorList>
    </citation>
    <scope>NUCLEOTIDE SEQUENCE</scope>
    <source>
        <strain evidence="5">BICM</strain>
    </source>
</reference>
<dbReference type="OrthoDB" id="2148418at2759"/>
<sequence length="501" mass="55502">MADDLPLSHISGQTQPVSRTSGGSGKESSLEYLKRVEETTVTLLDQGGKESEAIVLLLEAVKLREHIYGFSSLEAWRLACQCILLINRHSLSLIREGKLSESEHLLKQALVLESPRGFLSAEKERLKLRAITLNNYASLYKAQGQFKEALQTLKKAVVIEEKIDIAENPAGTMLNMCVICSHLDRHQDALSYAQEAIILIREDMDGPDPAPVPAGYPCTEALLAVAYHNLAVELEHLERIPRALKAYLTGYRFAFKHCGPDHEITHMNKAAYDSASVQHADNVQISIPHGKPEKETRPVGHSQRLPQRPSTAQIRRRVGEFSHGVTMPAWRATAASETRHMIGKVAREKFNNNMGAASLRKRRGASPYETLGTPTPGIGGPARGQSARTPKSAGPMTTRSLKTPSYDPLEELSPVTVDPMALNRIMMTDNPIGTTPAELMRSAEPVEVNMADQTLPFDKYMGVQVPVVESGHKEKKKRRHSVRPESAESARPNRPRRRHIE</sequence>
<keyword evidence="6" id="KW-1185">Reference proteome</keyword>
<dbReference type="InterPro" id="IPR011990">
    <property type="entry name" value="TPR-like_helical_dom_sf"/>
</dbReference>
<dbReference type="SMART" id="SM00028">
    <property type="entry name" value="TPR"/>
    <property type="match status" value="3"/>
</dbReference>
<feature type="region of interest" description="Disordered" evidence="4">
    <location>
        <begin position="466"/>
        <end position="501"/>
    </location>
</feature>
<dbReference type="Pfam" id="PF13374">
    <property type="entry name" value="TPR_10"/>
    <property type="match status" value="1"/>
</dbReference>
<evidence type="ECO:0000256" key="4">
    <source>
        <dbReference type="SAM" id="MobiDB-lite"/>
    </source>
</evidence>
<evidence type="ECO:0000256" key="1">
    <source>
        <dbReference type="ARBA" id="ARBA00022737"/>
    </source>
</evidence>
<dbReference type="Proteomes" id="UP000717585">
    <property type="component" value="Unassembled WGS sequence"/>
</dbReference>
<accession>A0A8J6AWV4</accession>
<feature type="repeat" description="TPR" evidence="3">
    <location>
        <begin position="130"/>
        <end position="163"/>
    </location>
</feature>
<dbReference type="PANTHER" id="PTHR45641">
    <property type="entry name" value="TETRATRICOPEPTIDE REPEAT PROTEIN (AFU_ORTHOLOGUE AFUA_6G03870)"/>
    <property type="match status" value="1"/>
</dbReference>
<feature type="region of interest" description="Disordered" evidence="4">
    <location>
        <begin position="358"/>
        <end position="412"/>
    </location>
</feature>
<evidence type="ECO:0000313" key="5">
    <source>
        <dbReference type="EMBL" id="KAG9396163.1"/>
    </source>
</evidence>
<proteinExistence type="predicted"/>
<feature type="region of interest" description="Disordered" evidence="4">
    <location>
        <begin position="1"/>
        <end position="29"/>
    </location>
</feature>
<dbReference type="InterPro" id="IPR019734">
    <property type="entry name" value="TPR_rpt"/>
</dbReference>
<keyword evidence="2 3" id="KW-0802">TPR repeat</keyword>
<dbReference type="AlphaFoldDB" id="A0A8J6AWV4"/>